<dbReference type="Proteomes" id="UP000671914">
    <property type="component" value="Chromosome"/>
</dbReference>
<dbReference type="PANTHER" id="PTHR33823">
    <property type="entry name" value="RNA POLYMERASE-BINDING TRANSCRIPTION FACTOR DKSA-RELATED"/>
    <property type="match status" value="1"/>
</dbReference>
<dbReference type="PANTHER" id="PTHR33823:SF2">
    <property type="entry name" value="RNA POLYMERASE-BINDING TRANSCRIPTION FACTOR DKSA"/>
    <property type="match status" value="1"/>
</dbReference>
<gene>
    <name evidence="7" type="ORF">G127AT_11265</name>
</gene>
<accession>A0A975FMT2</accession>
<dbReference type="Pfam" id="PF01258">
    <property type="entry name" value="zf-dskA_traR"/>
    <property type="match status" value="1"/>
</dbReference>
<sequence length="119" mass="12896">MTAEQQGKWATLLTSKRDDTLEYAERLRASLGIAREARADATADDEHDPEGPTMSQEWTQLTALLADAESEIDDVDAALARIDAGSYGICTSCGKPITKARLQARPTAELCIDCARLGR</sequence>
<feature type="zinc finger region" description="dksA C4-type" evidence="4">
    <location>
        <begin position="90"/>
        <end position="114"/>
    </location>
</feature>
<proteinExistence type="predicted"/>
<keyword evidence="8" id="KW-1185">Reference proteome</keyword>
<keyword evidence="3" id="KW-0862">Zinc</keyword>
<reference evidence="7" key="1">
    <citation type="submission" date="2021-03" db="EMBL/GenBank/DDBJ databases">
        <title>Agromyces archimandritus sp. nov., isolated from the cockroach Archimandrita tessellata.</title>
        <authorList>
            <person name="Guzman J."/>
            <person name="Ortuzar M."/>
            <person name="Poehlein A."/>
            <person name="Daniel R."/>
            <person name="Trujillo M."/>
            <person name="Vilcinskas A."/>
        </authorList>
    </citation>
    <scope>NUCLEOTIDE SEQUENCE</scope>
    <source>
        <strain evidence="7">G127AT</strain>
    </source>
</reference>
<evidence type="ECO:0000259" key="6">
    <source>
        <dbReference type="Pfam" id="PF01258"/>
    </source>
</evidence>
<evidence type="ECO:0000256" key="2">
    <source>
        <dbReference type="ARBA" id="ARBA00022771"/>
    </source>
</evidence>
<feature type="region of interest" description="Disordered" evidence="5">
    <location>
        <begin position="35"/>
        <end position="56"/>
    </location>
</feature>
<organism evidence="7 8">
    <name type="scientific">Agromyces archimandritae</name>
    <dbReference type="NCBI Taxonomy" id="2781962"/>
    <lineage>
        <taxon>Bacteria</taxon>
        <taxon>Bacillati</taxon>
        <taxon>Actinomycetota</taxon>
        <taxon>Actinomycetes</taxon>
        <taxon>Micrococcales</taxon>
        <taxon>Microbacteriaceae</taxon>
        <taxon>Agromyces</taxon>
    </lineage>
</organism>
<name>A0A975FMT2_9MICO</name>
<protein>
    <submittedName>
        <fullName evidence="7">TraR/DksA C4-type zinc finger protein</fullName>
    </submittedName>
</protein>
<dbReference type="EMBL" id="CP071696">
    <property type="protein sequence ID" value="QTX03886.1"/>
    <property type="molecule type" value="Genomic_DNA"/>
</dbReference>
<evidence type="ECO:0000256" key="5">
    <source>
        <dbReference type="SAM" id="MobiDB-lite"/>
    </source>
</evidence>
<evidence type="ECO:0000313" key="7">
    <source>
        <dbReference type="EMBL" id="QTX03886.1"/>
    </source>
</evidence>
<dbReference type="RefSeq" id="WP_210896928.1">
    <property type="nucleotide sequence ID" value="NZ_CP071696.1"/>
</dbReference>
<keyword evidence="2" id="KW-0863">Zinc-finger</keyword>
<dbReference type="Gene3D" id="1.20.120.910">
    <property type="entry name" value="DksA, coiled-coil domain"/>
    <property type="match status" value="1"/>
</dbReference>
<evidence type="ECO:0000313" key="8">
    <source>
        <dbReference type="Proteomes" id="UP000671914"/>
    </source>
</evidence>
<dbReference type="KEGG" id="aarc:G127AT_11265"/>
<dbReference type="SUPFAM" id="SSF57716">
    <property type="entry name" value="Glucocorticoid receptor-like (DNA-binding domain)"/>
    <property type="match status" value="1"/>
</dbReference>
<evidence type="ECO:0000256" key="3">
    <source>
        <dbReference type="ARBA" id="ARBA00022833"/>
    </source>
</evidence>
<keyword evidence="1" id="KW-0479">Metal-binding</keyword>
<dbReference type="GO" id="GO:0008270">
    <property type="term" value="F:zinc ion binding"/>
    <property type="evidence" value="ECO:0007669"/>
    <property type="project" value="UniProtKB-KW"/>
</dbReference>
<evidence type="ECO:0000256" key="1">
    <source>
        <dbReference type="ARBA" id="ARBA00022723"/>
    </source>
</evidence>
<feature type="domain" description="Zinc finger DksA/TraR C4-type" evidence="6">
    <location>
        <begin position="85"/>
        <end position="116"/>
    </location>
</feature>
<dbReference type="InterPro" id="IPR000962">
    <property type="entry name" value="Znf_DskA_TraR"/>
</dbReference>
<dbReference type="PROSITE" id="PS51128">
    <property type="entry name" value="ZF_DKSA_2"/>
    <property type="match status" value="1"/>
</dbReference>
<evidence type="ECO:0000256" key="4">
    <source>
        <dbReference type="PROSITE-ProRule" id="PRU00510"/>
    </source>
</evidence>
<dbReference type="AlphaFoldDB" id="A0A975FMT2"/>